<accession>A0ABQ7M198</accession>
<sequence>MSKGVTRSKVCFQGREANRVADKIAKEAISLEISAPKLYTVMPIWLKTYVENDLLLLGLGRHQLNSSLPKSKKCNKPPTRGIFDKV</sequence>
<organism evidence="1 2">
    <name type="scientific">Brassica rapa subsp. trilocularis</name>
    <dbReference type="NCBI Taxonomy" id="1813537"/>
    <lineage>
        <taxon>Eukaryota</taxon>
        <taxon>Viridiplantae</taxon>
        <taxon>Streptophyta</taxon>
        <taxon>Embryophyta</taxon>
        <taxon>Tracheophyta</taxon>
        <taxon>Spermatophyta</taxon>
        <taxon>Magnoliopsida</taxon>
        <taxon>eudicotyledons</taxon>
        <taxon>Gunneridae</taxon>
        <taxon>Pentapetalae</taxon>
        <taxon>rosids</taxon>
        <taxon>malvids</taxon>
        <taxon>Brassicales</taxon>
        <taxon>Brassicaceae</taxon>
        <taxon>Brassiceae</taxon>
        <taxon>Brassica</taxon>
    </lineage>
</organism>
<gene>
    <name evidence="1" type="primary">A06g502040.1_BraROA</name>
    <name evidence="1" type="ORF">IGI04_022543</name>
</gene>
<name>A0ABQ7M198_BRACM</name>
<proteinExistence type="predicted"/>
<evidence type="ECO:0000313" key="1">
    <source>
        <dbReference type="EMBL" id="KAG5392580.1"/>
    </source>
</evidence>
<protein>
    <recommendedName>
        <fullName evidence="3">RNase H type-1 domain-containing protein</fullName>
    </recommendedName>
</protein>
<reference evidence="1 2" key="1">
    <citation type="submission" date="2021-03" db="EMBL/GenBank/DDBJ databases">
        <authorList>
            <person name="King G.J."/>
            <person name="Bancroft I."/>
            <person name="Baten A."/>
            <person name="Bloomfield J."/>
            <person name="Borpatragohain P."/>
            <person name="He Z."/>
            <person name="Irish N."/>
            <person name="Irwin J."/>
            <person name="Liu K."/>
            <person name="Mauleon R.P."/>
            <person name="Moore J."/>
            <person name="Morris R."/>
            <person name="Ostergaard L."/>
            <person name="Wang B."/>
            <person name="Wells R."/>
        </authorList>
    </citation>
    <scope>NUCLEOTIDE SEQUENCE [LARGE SCALE GENOMIC DNA]</scope>
    <source>
        <strain evidence="1">R-o-18</strain>
        <tissue evidence="1">Leaf</tissue>
    </source>
</reference>
<dbReference type="Proteomes" id="UP000823674">
    <property type="component" value="Chromosome A06"/>
</dbReference>
<dbReference type="EMBL" id="JADBGQ010000006">
    <property type="protein sequence ID" value="KAG5392580.1"/>
    <property type="molecule type" value="Genomic_DNA"/>
</dbReference>
<keyword evidence="2" id="KW-1185">Reference proteome</keyword>
<comment type="caution">
    <text evidence="1">The sequence shown here is derived from an EMBL/GenBank/DDBJ whole genome shotgun (WGS) entry which is preliminary data.</text>
</comment>
<evidence type="ECO:0000313" key="2">
    <source>
        <dbReference type="Proteomes" id="UP000823674"/>
    </source>
</evidence>
<evidence type="ECO:0008006" key="3">
    <source>
        <dbReference type="Google" id="ProtNLM"/>
    </source>
</evidence>